<evidence type="ECO:0000313" key="1">
    <source>
        <dbReference type="EMBL" id="MCX3265640.1"/>
    </source>
</evidence>
<name>A0A9X3DED7_9SPHI</name>
<comment type="caution">
    <text evidence="1">The sequence shown here is derived from an EMBL/GenBank/DDBJ whole genome shotgun (WGS) entry which is preliminary data.</text>
</comment>
<reference evidence="1" key="1">
    <citation type="submission" date="2022-11" db="EMBL/GenBank/DDBJ databases">
        <authorList>
            <person name="Graham C."/>
            <person name="Newman J.D."/>
        </authorList>
    </citation>
    <scope>NUCLEOTIDE SEQUENCE</scope>
    <source>
        <strain evidence="1">DSM 19486</strain>
    </source>
</reference>
<proteinExistence type="predicted"/>
<gene>
    <name evidence="1" type="ORF">OQZ29_12840</name>
</gene>
<evidence type="ECO:0000313" key="2">
    <source>
        <dbReference type="Proteomes" id="UP001142592"/>
    </source>
</evidence>
<dbReference type="Proteomes" id="UP001142592">
    <property type="component" value="Unassembled WGS sequence"/>
</dbReference>
<protein>
    <submittedName>
        <fullName evidence="1">Plasmid mobilization relaxosome protein MobC</fullName>
    </submittedName>
</protein>
<organism evidence="1 2">
    <name type="scientific">Pedobacter agri</name>
    <dbReference type="NCBI Taxonomy" id="454586"/>
    <lineage>
        <taxon>Bacteria</taxon>
        <taxon>Pseudomonadati</taxon>
        <taxon>Bacteroidota</taxon>
        <taxon>Sphingobacteriia</taxon>
        <taxon>Sphingobacteriales</taxon>
        <taxon>Sphingobacteriaceae</taxon>
        <taxon>Pedobacter</taxon>
    </lineage>
</organism>
<dbReference type="AlphaFoldDB" id="A0A9X3DED7"/>
<sequence>MSAEKTNGRPFKLEGKRIKHIKARVTEDEYNIVKSQWKFLSLKESDYVRLMVFKPGSLKVKVNTHQVIGLLDRLGAELGRSGNNINQLARHANFLNKRGMLNAETVVRFNELFSGYIQHFREIEKELRTLLRRLSGSP</sequence>
<accession>A0A9X3DED7</accession>
<dbReference type="InterPro" id="IPR053842">
    <property type="entry name" value="NikA-like"/>
</dbReference>
<dbReference type="EMBL" id="JAPJUH010000004">
    <property type="protein sequence ID" value="MCX3265640.1"/>
    <property type="molecule type" value="Genomic_DNA"/>
</dbReference>
<dbReference type="RefSeq" id="WP_029204285.1">
    <property type="nucleotide sequence ID" value="NZ_JAPJUH010000004.1"/>
</dbReference>
<dbReference type="Pfam" id="PF21983">
    <property type="entry name" value="NikA-like"/>
    <property type="match status" value="1"/>
</dbReference>
<keyword evidence="2" id="KW-1185">Reference proteome</keyword>